<sequence>MVNPLYETDFYAWTLEQSTLLKQGNFPCLDISNLAVEIESLGKQQRQELKSRLGILIGHLLKWHYQPKNRSKSWRVMIRNQRREIIDLLAENPRLKSYLPTAIHKGYQTGLDLAVLETPLDYPDLPGNSIYTITQLLDPDFPDDLHPQ</sequence>
<evidence type="ECO:0000313" key="2">
    <source>
        <dbReference type="Proteomes" id="UP000180235"/>
    </source>
</evidence>
<dbReference type="PANTHER" id="PTHR34235">
    <property type="entry name" value="SLR1203 PROTEIN-RELATED"/>
    <property type="match status" value="1"/>
</dbReference>
<dbReference type="InterPro" id="IPR002636">
    <property type="entry name" value="DUF29"/>
</dbReference>
<dbReference type="Proteomes" id="UP000180235">
    <property type="component" value="Chromosome"/>
</dbReference>
<dbReference type="EMBL" id="CP017675">
    <property type="protein sequence ID" value="APB32346.1"/>
    <property type="molecule type" value="Genomic_DNA"/>
</dbReference>
<organism evidence="1 2">
    <name type="scientific">Gloeomargarita lithophora Alchichica-D10</name>
    <dbReference type="NCBI Taxonomy" id="1188229"/>
    <lineage>
        <taxon>Bacteria</taxon>
        <taxon>Bacillati</taxon>
        <taxon>Cyanobacteriota</taxon>
        <taxon>Cyanophyceae</taxon>
        <taxon>Gloeomargaritales</taxon>
        <taxon>Gloeomargaritaceae</taxon>
        <taxon>Gloeomargarita</taxon>
    </lineage>
</organism>
<dbReference type="Gene3D" id="1.20.1220.20">
    <property type="entry name" value="Uncharcterised protein PF01724"/>
    <property type="match status" value="1"/>
</dbReference>
<accession>A0A1J0A8T3</accession>
<dbReference type="RefSeq" id="WP_071453104.1">
    <property type="nucleotide sequence ID" value="NZ_CP017675.1"/>
</dbReference>
<dbReference type="AlphaFoldDB" id="A0A1J0A8T3"/>
<keyword evidence="2" id="KW-1185">Reference proteome</keyword>
<evidence type="ECO:0000313" key="1">
    <source>
        <dbReference type="EMBL" id="APB32346.1"/>
    </source>
</evidence>
<dbReference type="STRING" id="1188229.GlitD10_0045"/>
<reference evidence="1 2" key="1">
    <citation type="submission" date="2016-10" db="EMBL/GenBank/DDBJ databases">
        <title>Description of Gloeomargarita lithophora gen. nov., sp. nov., a thylakoid-bearing basal-branching cyanobacterium with intracellular carbonates, and proposal for Gloeomargaritales ord. nov.</title>
        <authorList>
            <person name="Moreira D."/>
            <person name="Tavera R."/>
            <person name="Benzerara K."/>
            <person name="Skouri-Panet F."/>
            <person name="Couradeau E."/>
            <person name="Gerard E."/>
            <person name="Loussert C."/>
            <person name="Novelo E."/>
            <person name="Zivanovic Y."/>
            <person name="Lopez-Garcia P."/>
        </authorList>
    </citation>
    <scope>NUCLEOTIDE SEQUENCE [LARGE SCALE GENOMIC DNA]</scope>
    <source>
        <strain evidence="1 2">D10</strain>
    </source>
</reference>
<dbReference type="OrthoDB" id="5769308at2"/>
<proteinExistence type="predicted"/>
<gene>
    <name evidence="1" type="ORF">GlitD10_0045</name>
</gene>
<protein>
    <recommendedName>
        <fullName evidence="3">DUF29 domain-containing protein</fullName>
    </recommendedName>
</protein>
<dbReference type="Pfam" id="PF01724">
    <property type="entry name" value="DUF29"/>
    <property type="match status" value="1"/>
</dbReference>
<dbReference type="KEGG" id="glt:GlitD10_0045"/>
<dbReference type="PANTHER" id="PTHR34235:SF4">
    <property type="entry name" value="SLR0291 PROTEIN"/>
    <property type="match status" value="1"/>
</dbReference>
<evidence type="ECO:0008006" key="3">
    <source>
        <dbReference type="Google" id="ProtNLM"/>
    </source>
</evidence>
<name>A0A1J0A8T3_9CYAN</name>